<feature type="binding site" evidence="7">
    <location>
        <position position="57"/>
    </location>
    <ligand>
        <name>substrate</name>
    </ligand>
</feature>
<feature type="binding site" evidence="7">
    <location>
        <position position="120"/>
    </location>
    <ligand>
        <name>ATP</name>
        <dbReference type="ChEBI" id="CHEBI:30616"/>
    </ligand>
</feature>
<feature type="binding site" evidence="7">
    <location>
        <position position="80"/>
    </location>
    <ligand>
        <name>substrate</name>
    </ligand>
</feature>
<keyword evidence="5 7" id="KW-0067">ATP-binding</keyword>
<keyword evidence="4 7" id="KW-0418">Kinase</keyword>
<dbReference type="EMBL" id="VVXJ01000012">
    <property type="protein sequence ID" value="KAA2375936.1"/>
    <property type="molecule type" value="Genomic_DNA"/>
</dbReference>
<evidence type="ECO:0000256" key="4">
    <source>
        <dbReference type="ARBA" id="ARBA00022777"/>
    </source>
</evidence>
<comment type="pathway">
    <text evidence="7">Metabolic intermediate biosynthesis; chorismate biosynthesis; chorismate from D-erythrose 4-phosphate and phosphoenolpyruvate: step 5/7.</text>
</comment>
<comment type="subunit">
    <text evidence="7">Monomer.</text>
</comment>
<dbReference type="HAMAP" id="MF_00109">
    <property type="entry name" value="Shikimate_kinase"/>
    <property type="match status" value="1"/>
</dbReference>
<organism evidence="8 11">
    <name type="scientific">Alistipes shahii</name>
    <dbReference type="NCBI Taxonomy" id="328814"/>
    <lineage>
        <taxon>Bacteria</taxon>
        <taxon>Pseudomonadati</taxon>
        <taxon>Bacteroidota</taxon>
        <taxon>Bacteroidia</taxon>
        <taxon>Bacteroidales</taxon>
        <taxon>Rikenellaceae</taxon>
        <taxon>Alistipes</taxon>
    </lineage>
</organism>
<evidence type="ECO:0000313" key="8">
    <source>
        <dbReference type="EMBL" id="KAA2368270.1"/>
    </source>
</evidence>
<dbReference type="AlphaFoldDB" id="A0A5B3G4E0"/>
<keyword evidence="6 7" id="KW-0057">Aromatic amino acid biosynthesis</keyword>
<dbReference type="GO" id="GO:0000287">
    <property type="term" value="F:magnesium ion binding"/>
    <property type="evidence" value="ECO:0007669"/>
    <property type="project" value="UniProtKB-UniRule"/>
</dbReference>
<feature type="binding site" evidence="7">
    <location>
        <position position="33"/>
    </location>
    <ligand>
        <name>substrate</name>
    </ligand>
</feature>
<comment type="function">
    <text evidence="7">Catalyzes the specific phosphorylation of the 3-hydroxyl group of shikimic acid using ATP as a cosubstrate.</text>
</comment>
<keyword evidence="7" id="KW-0479">Metal-binding</keyword>
<dbReference type="Proteomes" id="UP000322658">
    <property type="component" value="Unassembled WGS sequence"/>
</dbReference>
<feature type="binding site" evidence="7">
    <location>
        <begin position="11"/>
        <end position="16"/>
    </location>
    <ligand>
        <name>ATP</name>
        <dbReference type="ChEBI" id="CHEBI:30616"/>
    </ligand>
</feature>
<dbReference type="UniPathway" id="UPA00053">
    <property type="reaction ID" value="UER00088"/>
</dbReference>
<evidence type="ECO:0000256" key="2">
    <source>
        <dbReference type="ARBA" id="ARBA00022679"/>
    </source>
</evidence>
<comment type="caution">
    <text evidence="7">Lacks conserved residue(s) required for the propagation of feature annotation.</text>
</comment>
<dbReference type="GeneID" id="92758277"/>
<gene>
    <name evidence="7" type="primary">aroK</name>
    <name evidence="9" type="ORF">F2Y07_06720</name>
    <name evidence="8" type="ORF">F2Y13_10455</name>
</gene>
<accession>A0A5B3G4E0</accession>
<dbReference type="RefSeq" id="WP_015545910.1">
    <property type="nucleotide sequence ID" value="NZ_AP031448.1"/>
</dbReference>
<dbReference type="InterPro" id="IPR000623">
    <property type="entry name" value="Shikimate_kinase/TSH1"/>
</dbReference>
<comment type="subcellular location">
    <subcellularLocation>
        <location evidence="7">Cytoplasm</location>
    </subcellularLocation>
</comment>
<keyword evidence="7" id="KW-0460">Magnesium</keyword>
<comment type="cofactor">
    <cofactor evidence="7">
        <name>Mg(2+)</name>
        <dbReference type="ChEBI" id="CHEBI:18420"/>
    </cofactor>
    <text evidence="7">Binds 1 Mg(2+) ion per subunit.</text>
</comment>
<dbReference type="EMBL" id="VVXK01000015">
    <property type="protein sequence ID" value="KAA2368270.1"/>
    <property type="molecule type" value="Genomic_DNA"/>
</dbReference>
<keyword evidence="2 7" id="KW-0808">Transferase</keyword>
<comment type="similarity">
    <text evidence="7">Belongs to the shikimate kinase family.</text>
</comment>
<evidence type="ECO:0000313" key="11">
    <source>
        <dbReference type="Proteomes" id="UP000323567"/>
    </source>
</evidence>
<dbReference type="PANTHER" id="PTHR21087">
    <property type="entry name" value="SHIKIMATE KINASE"/>
    <property type="match status" value="1"/>
</dbReference>
<feature type="binding site" evidence="7">
    <location>
        <position position="142"/>
    </location>
    <ligand>
        <name>substrate</name>
    </ligand>
</feature>
<evidence type="ECO:0000313" key="10">
    <source>
        <dbReference type="Proteomes" id="UP000322658"/>
    </source>
</evidence>
<dbReference type="InterPro" id="IPR031322">
    <property type="entry name" value="Shikimate/glucono_kinase"/>
</dbReference>
<dbReference type="NCBIfam" id="NF010555">
    <property type="entry name" value="PRK13949.1"/>
    <property type="match status" value="1"/>
</dbReference>
<name>A0A5B3G4E0_9BACT</name>
<dbReference type="InterPro" id="IPR027417">
    <property type="entry name" value="P-loop_NTPase"/>
</dbReference>
<comment type="caution">
    <text evidence="8">The sequence shown here is derived from an EMBL/GenBank/DDBJ whole genome shotgun (WGS) entry which is preliminary data.</text>
</comment>
<dbReference type="SUPFAM" id="SSF52540">
    <property type="entry name" value="P-loop containing nucleoside triphosphate hydrolases"/>
    <property type="match status" value="1"/>
</dbReference>
<dbReference type="GO" id="GO:0009073">
    <property type="term" value="P:aromatic amino acid family biosynthetic process"/>
    <property type="evidence" value="ECO:0007669"/>
    <property type="project" value="UniProtKB-KW"/>
</dbReference>
<evidence type="ECO:0000256" key="7">
    <source>
        <dbReference type="HAMAP-Rule" id="MF_00109"/>
    </source>
</evidence>
<evidence type="ECO:0000256" key="6">
    <source>
        <dbReference type="ARBA" id="ARBA00023141"/>
    </source>
</evidence>
<evidence type="ECO:0000256" key="5">
    <source>
        <dbReference type="ARBA" id="ARBA00022840"/>
    </source>
</evidence>
<dbReference type="GO" id="GO:0008652">
    <property type="term" value="P:amino acid biosynthetic process"/>
    <property type="evidence" value="ECO:0007669"/>
    <property type="project" value="UniProtKB-KW"/>
</dbReference>
<dbReference type="EC" id="2.7.1.71" evidence="7"/>
<dbReference type="PANTHER" id="PTHR21087:SF16">
    <property type="entry name" value="SHIKIMATE KINASE 1, CHLOROPLASTIC"/>
    <property type="match status" value="1"/>
</dbReference>
<dbReference type="GO" id="GO:0009423">
    <property type="term" value="P:chorismate biosynthetic process"/>
    <property type="evidence" value="ECO:0007669"/>
    <property type="project" value="UniProtKB-UniRule"/>
</dbReference>
<dbReference type="GO" id="GO:0005524">
    <property type="term" value="F:ATP binding"/>
    <property type="evidence" value="ECO:0007669"/>
    <property type="project" value="UniProtKB-UniRule"/>
</dbReference>
<keyword evidence="3 7" id="KW-0547">Nucleotide-binding</keyword>
<keyword evidence="7" id="KW-0963">Cytoplasm</keyword>
<dbReference type="GO" id="GO:0005829">
    <property type="term" value="C:cytosol"/>
    <property type="evidence" value="ECO:0007669"/>
    <property type="project" value="TreeGrafter"/>
</dbReference>
<dbReference type="GO" id="GO:0004765">
    <property type="term" value="F:shikimate kinase activity"/>
    <property type="evidence" value="ECO:0007669"/>
    <property type="project" value="UniProtKB-UniRule"/>
</dbReference>
<sequence>MKPLFLVGYMGCGKSTLGRKLARRLGVDFIDTDALVEEREGASVADVFRYEGEERFREAERRVLDEVIAGASFAVVSTGGGLPTWRDNMPCMNAVGHTVYLRRSPEQIARRLSPYGRRKRPRLQGLDDEQLVAFMRGDMAAREPFYAQASLVVDCDPMSDDELVEHIVQTFSDRG</sequence>
<evidence type="ECO:0000313" key="9">
    <source>
        <dbReference type="EMBL" id="KAA2375936.1"/>
    </source>
</evidence>
<protein>
    <recommendedName>
        <fullName evidence="7">Shikimate kinase</fullName>
        <shortName evidence="7">SK</shortName>
        <ecNumber evidence="7">2.7.1.71</ecNumber>
    </recommendedName>
</protein>
<proteinExistence type="inferred from homology"/>
<feature type="binding site" evidence="7">
    <location>
        <position position="15"/>
    </location>
    <ligand>
        <name>Mg(2+)</name>
        <dbReference type="ChEBI" id="CHEBI:18420"/>
    </ligand>
</feature>
<keyword evidence="1 7" id="KW-0028">Amino-acid biosynthesis</keyword>
<dbReference type="Pfam" id="PF01202">
    <property type="entry name" value="SKI"/>
    <property type="match status" value="1"/>
</dbReference>
<comment type="catalytic activity">
    <reaction evidence="7">
        <text>shikimate + ATP = 3-phosphoshikimate + ADP + H(+)</text>
        <dbReference type="Rhea" id="RHEA:13121"/>
        <dbReference type="ChEBI" id="CHEBI:15378"/>
        <dbReference type="ChEBI" id="CHEBI:30616"/>
        <dbReference type="ChEBI" id="CHEBI:36208"/>
        <dbReference type="ChEBI" id="CHEBI:145989"/>
        <dbReference type="ChEBI" id="CHEBI:456216"/>
        <dbReference type="EC" id="2.7.1.71"/>
    </reaction>
</comment>
<dbReference type="Proteomes" id="UP000323567">
    <property type="component" value="Unassembled WGS sequence"/>
</dbReference>
<reference evidence="10 11" key="1">
    <citation type="journal article" date="2019" name="Nat. Med.">
        <title>A library of human gut bacterial isolates paired with longitudinal multiomics data enables mechanistic microbiome research.</title>
        <authorList>
            <person name="Poyet M."/>
            <person name="Groussin M."/>
            <person name="Gibbons S.M."/>
            <person name="Avila-Pacheco J."/>
            <person name="Jiang X."/>
            <person name="Kearney S.M."/>
            <person name="Perrotta A.R."/>
            <person name="Berdy B."/>
            <person name="Zhao S."/>
            <person name="Lieberman T.D."/>
            <person name="Swanson P.K."/>
            <person name="Smith M."/>
            <person name="Roesemann S."/>
            <person name="Alexander J.E."/>
            <person name="Rich S.A."/>
            <person name="Livny J."/>
            <person name="Vlamakis H."/>
            <person name="Clish C."/>
            <person name="Bullock K."/>
            <person name="Deik A."/>
            <person name="Scott J."/>
            <person name="Pierce K.A."/>
            <person name="Xavier R.J."/>
            <person name="Alm E.J."/>
        </authorList>
    </citation>
    <scope>NUCLEOTIDE SEQUENCE [LARGE SCALE GENOMIC DNA]</scope>
    <source>
        <strain evidence="9 10">BIOML-A1</strain>
        <strain evidence="8 11">BIOML-A2</strain>
    </source>
</reference>
<dbReference type="CDD" id="cd00464">
    <property type="entry name" value="SK"/>
    <property type="match status" value="1"/>
</dbReference>
<dbReference type="Gene3D" id="3.40.50.300">
    <property type="entry name" value="P-loop containing nucleotide triphosphate hydrolases"/>
    <property type="match status" value="1"/>
</dbReference>
<evidence type="ECO:0000256" key="1">
    <source>
        <dbReference type="ARBA" id="ARBA00022605"/>
    </source>
</evidence>
<evidence type="ECO:0000256" key="3">
    <source>
        <dbReference type="ARBA" id="ARBA00022741"/>
    </source>
</evidence>
<dbReference type="PRINTS" id="PR01100">
    <property type="entry name" value="SHIKIMTKNASE"/>
</dbReference>